<protein>
    <submittedName>
        <fullName evidence="3">Uncharacterized protein</fullName>
    </submittedName>
</protein>
<evidence type="ECO:0000313" key="3">
    <source>
        <dbReference type="EMBL" id="EGZ18912.1"/>
    </source>
</evidence>
<keyword evidence="4" id="KW-1185">Reference proteome</keyword>
<dbReference type="RefSeq" id="XP_009527970.1">
    <property type="nucleotide sequence ID" value="XM_009529675.1"/>
</dbReference>
<dbReference type="AlphaFoldDB" id="G4ZJV1"/>
<feature type="region of interest" description="Disordered" evidence="2">
    <location>
        <begin position="822"/>
        <end position="868"/>
    </location>
</feature>
<organism evidence="3 4">
    <name type="scientific">Phytophthora sojae (strain P6497)</name>
    <name type="common">Soybean stem and root rot agent</name>
    <name type="synonym">Phytophthora megasperma f. sp. glycines</name>
    <dbReference type="NCBI Taxonomy" id="1094619"/>
    <lineage>
        <taxon>Eukaryota</taxon>
        <taxon>Sar</taxon>
        <taxon>Stramenopiles</taxon>
        <taxon>Oomycota</taxon>
        <taxon>Peronosporomycetes</taxon>
        <taxon>Peronosporales</taxon>
        <taxon>Peronosporaceae</taxon>
        <taxon>Phytophthora</taxon>
    </lineage>
</organism>
<evidence type="ECO:0000256" key="1">
    <source>
        <dbReference type="SAM" id="Coils"/>
    </source>
</evidence>
<feature type="coiled-coil region" evidence="1">
    <location>
        <begin position="373"/>
        <end position="531"/>
    </location>
</feature>
<dbReference type="KEGG" id="psoj:PHYSODRAFT_559471"/>
<name>G4ZJV1_PHYSP</name>
<dbReference type="Proteomes" id="UP000002640">
    <property type="component" value="Unassembled WGS sequence"/>
</dbReference>
<gene>
    <name evidence="3" type="ORF">PHYSODRAFT_559471</name>
</gene>
<keyword evidence="1" id="KW-0175">Coiled coil</keyword>
<evidence type="ECO:0000313" key="4">
    <source>
        <dbReference type="Proteomes" id="UP000002640"/>
    </source>
</evidence>
<feature type="compositionally biased region" description="Acidic residues" evidence="2">
    <location>
        <begin position="46"/>
        <end position="63"/>
    </location>
</feature>
<reference evidence="3 4" key="1">
    <citation type="journal article" date="2006" name="Science">
        <title>Phytophthora genome sequences uncover evolutionary origins and mechanisms of pathogenesis.</title>
        <authorList>
            <person name="Tyler B.M."/>
            <person name="Tripathy S."/>
            <person name="Zhang X."/>
            <person name="Dehal P."/>
            <person name="Jiang R.H."/>
            <person name="Aerts A."/>
            <person name="Arredondo F.D."/>
            <person name="Baxter L."/>
            <person name="Bensasson D."/>
            <person name="Beynon J.L."/>
            <person name="Chapman J."/>
            <person name="Damasceno C.M."/>
            <person name="Dorrance A.E."/>
            <person name="Dou D."/>
            <person name="Dickerman A.W."/>
            <person name="Dubchak I.L."/>
            <person name="Garbelotto M."/>
            <person name="Gijzen M."/>
            <person name="Gordon S.G."/>
            <person name="Govers F."/>
            <person name="Grunwald N.J."/>
            <person name="Huang W."/>
            <person name="Ivors K.L."/>
            <person name="Jones R.W."/>
            <person name="Kamoun S."/>
            <person name="Krampis K."/>
            <person name="Lamour K.H."/>
            <person name="Lee M.K."/>
            <person name="McDonald W.H."/>
            <person name="Medina M."/>
            <person name="Meijer H.J."/>
            <person name="Nordberg E.K."/>
            <person name="Maclean D.J."/>
            <person name="Ospina-Giraldo M.D."/>
            <person name="Morris P.F."/>
            <person name="Phuntumart V."/>
            <person name="Putnam N.H."/>
            <person name="Rash S."/>
            <person name="Rose J.K."/>
            <person name="Sakihama Y."/>
            <person name="Salamov A.A."/>
            <person name="Savidor A."/>
            <person name="Scheuring C.F."/>
            <person name="Smith B.M."/>
            <person name="Sobral B.W."/>
            <person name="Terry A."/>
            <person name="Torto-Alalibo T.A."/>
            <person name="Win J."/>
            <person name="Xu Z."/>
            <person name="Zhang H."/>
            <person name="Grigoriev I.V."/>
            <person name="Rokhsar D.S."/>
            <person name="Boore J.L."/>
        </authorList>
    </citation>
    <scope>NUCLEOTIDE SEQUENCE [LARGE SCALE GENOMIC DNA]</scope>
    <source>
        <strain evidence="3 4">P6497</strain>
    </source>
</reference>
<feature type="region of interest" description="Disordered" evidence="2">
    <location>
        <begin position="782"/>
        <end position="802"/>
    </location>
</feature>
<dbReference type="OMA" id="RMEAYPG"/>
<proteinExistence type="predicted"/>
<dbReference type="InParanoid" id="G4ZJV1"/>
<sequence>MQQEDFNSQLWRMAAKYEARLGEMEQKFGQNNCQKKEKSPEIEDNQREEEEEEEDHEEGEEDGVEKLALLNKLHSLTATVQQQTQTMLAQQAAFALQKGELETRLEDAHHALQTEKSKVADAVLEQQAAKENYEFLETQVEILKDEKSKLQEEKEKVEAKLATHAQTGSILKQQLQEKEEERAKLESEVEERELKLQLEHEEKIDALVGELSQRVRREGELKEKELCEKYEQQVTELQKKCAALELELRSGKEKTLHDQEVTQEQYSTRIQGLESQCAELQKRLEDSEAQRAVEAETDAAKLVEMKEEHAAALRDAEDHLVEVRAELADTKSKVIAGDKQRESELAQALQTVRDQEEALANSADTLRDREHTLEDVRSQLLAAEAKLSQAAIEHEENIAKLSGTLEAMQQANDQHVRARRDLESNLAMVQGQLAESESNRLGEATNYKAKLAEASKSAAELEKNARALAMEKKALQQEVREARQASKLTTEEFLSCQSAMEEKTQKHLQYLSRVQDQCESLETQLLAAEDHKLSPTVEPANAPYTLKAFHGLSDKEIQALPPSKAWALLRSGISEMDGFLTHLQTLLGAVSDALSLFETHADILPALCERLQGQAASEKGQLPILTVALSLLRFAVMLKVQTKLEDSPVKQKTVITLRRRVLMALAQWYECDAGDSANGSMPIPTFTITSRETALILQNWTRDRKKQLGVRRWLARMEAYPGVPPLRGASSNRVLELPPEGCTLELEDMTPEVKDAFRLLLIPILKQNRALHVRVFTRYTGGDDASKKQQRQQDTDEEVENPDDAAEKVWAMRIHVQSAVTQRRFSGSIRPAPLNLTPSPHGPPSPLAPTSPASSVSSSTSSTASSRLQIIQERLQYLHHNS</sequence>
<dbReference type="SMR" id="G4ZJV1"/>
<feature type="compositionally biased region" description="Low complexity" evidence="2">
    <location>
        <begin position="850"/>
        <end position="866"/>
    </location>
</feature>
<accession>G4ZJV1</accession>
<feature type="compositionally biased region" description="Basic and acidic residues" evidence="2">
    <location>
        <begin position="34"/>
        <end position="45"/>
    </location>
</feature>
<feature type="compositionally biased region" description="Basic and acidic residues" evidence="2">
    <location>
        <begin position="784"/>
        <end position="794"/>
    </location>
</feature>
<feature type="coiled-coil region" evidence="1">
    <location>
        <begin position="119"/>
        <end position="333"/>
    </location>
</feature>
<feature type="compositionally biased region" description="Pro residues" evidence="2">
    <location>
        <begin position="840"/>
        <end position="849"/>
    </location>
</feature>
<dbReference type="GeneID" id="20663415"/>
<evidence type="ECO:0000256" key="2">
    <source>
        <dbReference type="SAM" id="MobiDB-lite"/>
    </source>
</evidence>
<feature type="region of interest" description="Disordered" evidence="2">
    <location>
        <begin position="27"/>
        <end position="66"/>
    </location>
</feature>
<dbReference type="EMBL" id="JH159154">
    <property type="protein sequence ID" value="EGZ18912.1"/>
    <property type="molecule type" value="Genomic_DNA"/>
</dbReference>